<keyword evidence="4" id="KW-1185">Reference proteome</keyword>
<reference evidence="3 4" key="1">
    <citation type="journal article" date="2007" name="Science">
        <title>The Chlamydomonas genome reveals the evolution of key animal and plant functions.</title>
        <authorList>
            <person name="Merchant S.S."/>
            <person name="Prochnik S.E."/>
            <person name="Vallon O."/>
            <person name="Harris E.H."/>
            <person name="Karpowicz S.J."/>
            <person name="Witman G.B."/>
            <person name="Terry A."/>
            <person name="Salamov A."/>
            <person name="Fritz-Laylin L.K."/>
            <person name="Marechal-Drouard L."/>
            <person name="Marshall W.F."/>
            <person name="Qu L.H."/>
            <person name="Nelson D.R."/>
            <person name="Sanderfoot A.A."/>
            <person name="Spalding M.H."/>
            <person name="Kapitonov V.V."/>
            <person name="Ren Q."/>
            <person name="Ferris P."/>
            <person name="Lindquist E."/>
            <person name="Shapiro H."/>
            <person name="Lucas S.M."/>
            <person name="Grimwood J."/>
            <person name="Schmutz J."/>
            <person name="Cardol P."/>
            <person name="Cerutti H."/>
            <person name="Chanfreau G."/>
            <person name="Chen C.L."/>
            <person name="Cognat V."/>
            <person name="Croft M.T."/>
            <person name="Dent R."/>
            <person name="Dutcher S."/>
            <person name="Fernandez E."/>
            <person name="Fukuzawa H."/>
            <person name="Gonzalez-Ballester D."/>
            <person name="Gonzalez-Halphen D."/>
            <person name="Hallmann A."/>
            <person name="Hanikenne M."/>
            <person name="Hippler M."/>
            <person name="Inwood W."/>
            <person name="Jabbari K."/>
            <person name="Kalanon M."/>
            <person name="Kuras R."/>
            <person name="Lefebvre P.A."/>
            <person name="Lemaire S.D."/>
            <person name="Lobanov A.V."/>
            <person name="Lohr M."/>
            <person name="Manuell A."/>
            <person name="Meier I."/>
            <person name="Mets L."/>
            <person name="Mittag M."/>
            <person name="Mittelmeier T."/>
            <person name="Moroney J.V."/>
            <person name="Moseley J."/>
            <person name="Napoli C."/>
            <person name="Nedelcu A.M."/>
            <person name="Niyogi K."/>
            <person name="Novoselov S.V."/>
            <person name="Paulsen I.T."/>
            <person name="Pazour G."/>
            <person name="Purton S."/>
            <person name="Ral J.P."/>
            <person name="Riano-Pachon D.M."/>
            <person name="Riekhof W."/>
            <person name="Rymarquis L."/>
            <person name="Schroda M."/>
            <person name="Stern D."/>
            <person name="Umen J."/>
            <person name="Willows R."/>
            <person name="Wilson N."/>
            <person name="Zimmer S.L."/>
            <person name="Allmer J."/>
            <person name="Balk J."/>
            <person name="Bisova K."/>
            <person name="Chen C.J."/>
            <person name="Elias M."/>
            <person name="Gendler K."/>
            <person name="Hauser C."/>
            <person name="Lamb M.R."/>
            <person name="Ledford H."/>
            <person name="Long J.C."/>
            <person name="Minagawa J."/>
            <person name="Page M.D."/>
            <person name="Pan J."/>
            <person name="Pootakham W."/>
            <person name="Roje S."/>
            <person name="Rose A."/>
            <person name="Stahlberg E."/>
            <person name="Terauchi A.M."/>
            <person name="Yang P."/>
            <person name="Ball S."/>
            <person name="Bowler C."/>
            <person name="Dieckmann C.L."/>
            <person name="Gladyshev V.N."/>
            <person name="Green P."/>
            <person name="Jorgensen R."/>
            <person name="Mayfield S."/>
            <person name="Mueller-Roeber B."/>
            <person name="Rajamani S."/>
            <person name="Sayre R.T."/>
            <person name="Brokstein P."/>
            <person name="Dubchak I."/>
            <person name="Goodstein D."/>
            <person name="Hornick L."/>
            <person name="Huang Y.W."/>
            <person name="Jhaveri J."/>
            <person name="Luo Y."/>
            <person name="Martinez D."/>
            <person name="Ngau W.C."/>
            <person name="Otillar B."/>
            <person name="Poliakov A."/>
            <person name="Porter A."/>
            <person name="Szajkowski L."/>
            <person name="Werner G."/>
            <person name="Zhou K."/>
            <person name="Grigoriev I.V."/>
            <person name="Rokhsar D.S."/>
            <person name="Grossman A.R."/>
        </authorList>
    </citation>
    <scope>NUCLEOTIDE SEQUENCE [LARGE SCALE GENOMIC DNA]</scope>
    <source>
        <strain evidence="4">CC-503</strain>
    </source>
</reference>
<feature type="coiled-coil region" evidence="1">
    <location>
        <begin position="12"/>
        <end position="133"/>
    </location>
</feature>
<name>A0A2K3DVY5_CHLRE</name>
<dbReference type="EMBL" id="CM008964">
    <property type="protein sequence ID" value="PNW84698.1"/>
    <property type="molecule type" value="Genomic_DNA"/>
</dbReference>
<sequence>MFGFGRGGDDEVRKLRGREKELERELATASQSLLSAEQRAESAEAKANLLASQNRALALKVHRLALQRVELQSEKQIAEQANTELKLQNLRLENEARVAKAAEADAWQVTNLKTALKQQAAQYETKLSSFKRRTKAFLTAVLPGTHAARGLSMGGAGAPSSPNRPSHAGANPRSAPGSPTADLSLPDLWDAPLSPPALPEGDEAAVAAAALLPAGASNTDGEDVNGRVRDIIACLYDDSLSEDAALEQLTSLAASLPLAHLQAKQQASVAGTSTSTGCSPLPAGRAGGSKVDASTDALSHRGPRYMADAATETPADMPASYVGTGLHTPAEGGAGSPRLRLGGVVPPLDLAALVAQAMEAAPASHRSTTSTAAGAGAPGPSFNAFSQFVLAQPEKLQRLIMRHAAATSARPSMPAGGGLLAGGQSSTSGASTSGMPAFPGAAGPTTGLEGAVPSNGSFTSRPSLTSRLLGLGGAGSSSSNNSNINRPPVAPPPPQPSSASASSPARGNTAGVLLPSASINSSAPMASPAKAIKRSGSAGLPKFASALDAAPMGAGAPRAAPAAPGLNLGLLAPKSSGAALGEIKPLRADVGGGLGGLGSTDLDAEFGGFFPSGSSGVLAVRR</sequence>
<evidence type="ECO:0000313" key="4">
    <source>
        <dbReference type="Proteomes" id="UP000006906"/>
    </source>
</evidence>
<evidence type="ECO:0000256" key="2">
    <source>
        <dbReference type="SAM" id="MobiDB-lite"/>
    </source>
</evidence>
<evidence type="ECO:0000313" key="3">
    <source>
        <dbReference type="EMBL" id="PNW84698.1"/>
    </source>
</evidence>
<dbReference type="InParanoid" id="A0A2K3DVY5"/>
<dbReference type="ExpressionAtlas" id="A0A2K3DVY5">
    <property type="expression patterns" value="baseline and differential"/>
</dbReference>
<dbReference type="AlphaFoldDB" id="A0A2K3DVY5"/>
<dbReference type="OMA" id="TETPAEM"/>
<dbReference type="OrthoDB" id="536763at2759"/>
<feature type="region of interest" description="Disordered" evidence="2">
    <location>
        <begin position="316"/>
        <end position="338"/>
    </location>
</feature>
<feature type="region of interest" description="Disordered" evidence="2">
    <location>
        <begin position="407"/>
        <end position="512"/>
    </location>
</feature>
<proteinExistence type="predicted"/>
<dbReference type="KEGG" id="cre:CHLRE_03g155100v5"/>
<dbReference type="Gramene" id="PNW84698">
    <property type="protein sequence ID" value="PNW84698"/>
    <property type="gene ID" value="CHLRE_03g155100v5"/>
</dbReference>
<dbReference type="Proteomes" id="UP000006906">
    <property type="component" value="Chromosome 3"/>
</dbReference>
<dbReference type="GeneID" id="5723073"/>
<keyword evidence="1" id="KW-0175">Coiled coil</keyword>
<feature type="compositionally biased region" description="Low complexity" evidence="2">
    <location>
        <begin position="476"/>
        <end position="487"/>
    </location>
</feature>
<feature type="compositionally biased region" description="Low complexity" evidence="2">
    <location>
        <begin position="422"/>
        <end position="437"/>
    </location>
</feature>
<organism evidence="3 4">
    <name type="scientific">Chlamydomonas reinhardtii</name>
    <name type="common">Chlamydomonas smithii</name>
    <dbReference type="NCBI Taxonomy" id="3055"/>
    <lineage>
        <taxon>Eukaryota</taxon>
        <taxon>Viridiplantae</taxon>
        <taxon>Chlorophyta</taxon>
        <taxon>core chlorophytes</taxon>
        <taxon>Chlorophyceae</taxon>
        <taxon>CS clade</taxon>
        <taxon>Chlamydomonadales</taxon>
        <taxon>Chlamydomonadaceae</taxon>
        <taxon>Chlamydomonas</taxon>
    </lineage>
</organism>
<accession>A0A2K3DVY5</accession>
<gene>
    <name evidence="3" type="ORF">CHLRE_03g155100v5</name>
</gene>
<evidence type="ECO:0000256" key="1">
    <source>
        <dbReference type="SAM" id="Coils"/>
    </source>
</evidence>
<feature type="compositionally biased region" description="Low complexity" evidence="2">
    <location>
        <begin position="460"/>
        <end position="469"/>
    </location>
</feature>
<dbReference type="RefSeq" id="XP_001697538.2">
    <property type="nucleotide sequence ID" value="XM_001697486.2"/>
</dbReference>
<protein>
    <submittedName>
        <fullName evidence="3">Uncharacterized protein</fullName>
    </submittedName>
</protein>
<feature type="region of interest" description="Disordered" evidence="2">
    <location>
        <begin position="150"/>
        <end position="200"/>
    </location>
</feature>
<dbReference type="PaxDb" id="3055-EDP00200"/>